<proteinExistence type="predicted"/>
<dbReference type="PROSITE" id="PS50879">
    <property type="entry name" value="RNASE_H_1"/>
    <property type="match status" value="1"/>
</dbReference>
<keyword evidence="6" id="KW-0695">RNA-directed DNA polymerase</keyword>
<keyword evidence="5" id="KW-0378">Hydrolase</keyword>
<dbReference type="PANTHER" id="PTHR48475:SF1">
    <property type="entry name" value="RNASE H TYPE-1 DOMAIN-CONTAINING PROTEIN"/>
    <property type="match status" value="1"/>
</dbReference>
<feature type="domain" description="RNase H type-1" evidence="7">
    <location>
        <begin position="171"/>
        <end position="300"/>
    </location>
</feature>
<keyword evidence="1" id="KW-0808">Transferase</keyword>
<dbReference type="InterPro" id="IPR012337">
    <property type="entry name" value="RNaseH-like_sf"/>
</dbReference>
<evidence type="ECO:0000256" key="3">
    <source>
        <dbReference type="ARBA" id="ARBA00022722"/>
    </source>
</evidence>
<dbReference type="Pfam" id="PF13456">
    <property type="entry name" value="RVT_3"/>
    <property type="match status" value="1"/>
</dbReference>
<dbReference type="AlphaFoldDB" id="A0A371IHH4"/>
<evidence type="ECO:0000256" key="6">
    <source>
        <dbReference type="ARBA" id="ARBA00022918"/>
    </source>
</evidence>
<dbReference type="Proteomes" id="UP000257109">
    <property type="component" value="Unassembled WGS sequence"/>
</dbReference>
<comment type="caution">
    <text evidence="8">The sequence shown here is derived from an EMBL/GenBank/DDBJ whole genome shotgun (WGS) entry which is preliminary data.</text>
</comment>
<keyword evidence="3" id="KW-0540">Nuclease</keyword>
<keyword evidence="9" id="KW-1185">Reference proteome</keyword>
<accession>A0A371IHH4</accession>
<evidence type="ECO:0000313" key="8">
    <source>
        <dbReference type="EMBL" id="RDY14415.1"/>
    </source>
</evidence>
<evidence type="ECO:0000256" key="1">
    <source>
        <dbReference type="ARBA" id="ARBA00022679"/>
    </source>
</evidence>
<dbReference type="SUPFAM" id="SSF53098">
    <property type="entry name" value="Ribonuclease H-like"/>
    <property type="match status" value="1"/>
</dbReference>
<dbReference type="Gene3D" id="3.30.420.10">
    <property type="entry name" value="Ribonuclease H-like superfamily/Ribonuclease H"/>
    <property type="match status" value="1"/>
</dbReference>
<sequence length="317" mass="36092">MPKSFRGNQVILGKPSGSRTYNTRKAIDSLLDSTGRVHGLYDATRKKEQAVYYLSKKFTNCERRYSALERTCCALDWAAKRLKQYMLSYITWLVSKNDPVKYIFEKPALMGRIARWQMALSEYDIIYVSRKAVKGSALAEQLTYHPLEDSQPLSHEFPNEHLAAATSTETLVEEWTMWFDGASNLLGNGIGVVLASPKDQCFPFSAKLGFDCTNNMAKYEGSIMGLLMALEHQVKRLKVFGDSTLVIYQLCGEWEMRDAKLIPYHDHVKEIVEAFDAVTFHHVPREENQMVDVLATLSAMVQVSKGQEMTIRVRQQP</sequence>
<keyword evidence="2" id="KW-0548">Nucleotidyltransferase</keyword>
<dbReference type="InterPro" id="IPR043502">
    <property type="entry name" value="DNA/RNA_pol_sf"/>
</dbReference>
<evidence type="ECO:0000256" key="2">
    <source>
        <dbReference type="ARBA" id="ARBA00022695"/>
    </source>
</evidence>
<gene>
    <name evidence="8" type="primary">rnhA</name>
    <name evidence="8" type="ORF">CR513_00519</name>
</gene>
<evidence type="ECO:0000256" key="4">
    <source>
        <dbReference type="ARBA" id="ARBA00022759"/>
    </source>
</evidence>
<dbReference type="Pfam" id="PF17917">
    <property type="entry name" value="RT_RNaseH"/>
    <property type="match status" value="1"/>
</dbReference>
<dbReference type="GO" id="GO:0003964">
    <property type="term" value="F:RNA-directed DNA polymerase activity"/>
    <property type="evidence" value="ECO:0007669"/>
    <property type="project" value="UniProtKB-KW"/>
</dbReference>
<dbReference type="GO" id="GO:0004523">
    <property type="term" value="F:RNA-DNA hybrid ribonuclease activity"/>
    <property type="evidence" value="ECO:0007669"/>
    <property type="project" value="InterPro"/>
</dbReference>
<evidence type="ECO:0000256" key="5">
    <source>
        <dbReference type="ARBA" id="ARBA00022801"/>
    </source>
</evidence>
<reference evidence="8" key="1">
    <citation type="submission" date="2018-05" db="EMBL/GenBank/DDBJ databases">
        <title>Draft genome of Mucuna pruriens seed.</title>
        <authorList>
            <person name="Nnadi N.E."/>
            <person name="Vos R."/>
            <person name="Hasami M.H."/>
            <person name="Devisetty U.K."/>
            <person name="Aguiy J.C."/>
        </authorList>
    </citation>
    <scope>NUCLEOTIDE SEQUENCE [LARGE SCALE GENOMIC DNA]</scope>
    <source>
        <strain evidence="8">JCA_2017</strain>
    </source>
</reference>
<evidence type="ECO:0000313" key="9">
    <source>
        <dbReference type="Proteomes" id="UP000257109"/>
    </source>
</evidence>
<dbReference type="OrthoDB" id="101614at2759"/>
<dbReference type="InterPro" id="IPR036397">
    <property type="entry name" value="RNaseH_sf"/>
</dbReference>
<dbReference type="EMBL" id="QJKJ01000076">
    <property type="protein sequence ID" value="RDY14415.1"/>
    <property type="molecule type" value="Genomic_DNA"/>
</dbReference>
<dbReference type="SUPFAM" id="SSF56672">
    <property type="entry name" value="DNA/RNA polymerases"/>
    <property type="match status" value="1"/>
</dbReference>
<dbReference type="PANTHER" id="PTHR48475">
    <property type="entry name" value="RIBONUCLEASE H"/>
    <property type="match status" value="1"/>
</dbReference>
<evidence type="ECO:0000259" key="7">
    <source>
        <dbReference type="PROSITE" id="PS50879"/>
    </source>
</evidence>
<protein>
    <submittedName>
        <fullName evidence="8">RnhA</fullName>
    </submittedName>
</protein>
<organism evidence="8 9">
    <name type="scientific">Mucuna pruriens</name>
    <name type="common">Velvet bean</name>
    <name type="synonym">Dolichos pruriens</name>
    <dbReference type="NCBI Taxonomy" id="157652"/>
    <lineage>
        <taxon>Eukaryota</taxon>
        <taxon>Viridiplantae</taxon>
        <taxon>Streptophyta</taxon>
        <taxon>Embryophyta</taxon>
        <taxon>Tracheophyta</taxon>
        <taxon>Spermatophyta</taxon>
        <taxon>Magnoliopsida</taxon>
        <taxon>eudicotyledons</taxon>
        <taxon>Gunneridae</taxon>
        <taxon>Pentapetalae</taxon>
        <taxon>rosids</taxon>
        <taxon>fabids</taxon>
        <taxon>Fabales</taxon>
        <taxon>Fabaceae</taxon>
        <taxon>Papilionoideae</taxon>
        <taxon>50 kb inversion clade</taxon>
        <taxon>NPAAA clade</taxon>
        <taxon>indigoferoid/millettioid clade</taxon>
        <taxon>Phaseoleae</taxon>
        <taxon>Mucuna</taxon>
    </lineage>
</organism>
<name>A0A371IHH4_MUCPR</name>
<keyword evidence="4" id="KW-0255">Endonuclease</keyword>
<dbReference type="InterPro" id="IPR041373">
    <property type="entry name" value="RT_RNaseH"/>
</dbReference>
<dbReference type="CDD" id="cd09279">
    <property type="entry name" value="RNase_HI_like"/>
    <property type="match status" value="1"/>
</dbReference>
<dbReference type="GO" id="GO:0003676">
    <property type="term" value="F:nucleic acid binding"/>
    <property type="evidence" value="ECO:0007669"/>
    <property type="project" value="InterPro"/>
</dbReference>
<feature type="non-terminal residue" evidence="8">
    <location>
        <position position="1"/>
    </location>
</feature>
<dbReference type="InterPro" id="IPR002156">
    <property type="entry name" value="RNaseH_domain"/>
</dbReference>